<dbReference type="Gene3D" id="3.40.50.720">
    <property type="entry name" value="NAD(P)-binding Rossmann-like Domain"/>
    <property type="match status" value="1"/>
</dbReference>
<sequence length="92" mass="10518">MIYRKEHQGQAALDKIKEEAGKDAKVEWVPCDMGSLSQVRETASHLVRKEERLDPLILSSSINTNQYSKTSDGIDRHFQVNWVGQFDLCNLL</sequence>
<dbReference type="InterPro" id="IPR036291">
    <property type="entry name" value="NAD(P)-bd_dom_sf"/>
</dbReference>
<evidence type="ECO:0000313" key="4">
    <source>
        <dbReference type="Proteomes" id="UP000596276"/>
    </source>
</evidence>
<reference evidence="4" key="1">
    <citation type="journal article" date="2021" name="G3 (Bethesda)">
        <title>Chromosome assembled and annotated genome sequence of Aspergillus flavus NRRL 3357.</title>
        <authorList>
            <person name="Skerker J.M."/>
            <person name="Pianalto K.M."/>
            <person name="Mondo S.J."/>
            <person name="Yang K."/>
            <person name="Arkin A.P."/>
            <person name="Keller N.P."/>
            <person name="Grigoriev I.V."/>
            <person name="Louise Glass N.L."/>
        </authorList>
    </citation>
    <scope>NUCLEOTIDE SEQUENCE [LARGE SCALE GENOMIC DNA]</scope>
    <source>
        <strain evidence="4">ATCC 200026 / FGSC A1120 / IAM 13836 / NRRL 3357 / JCM 12722 / SRRC 167</strain>
    </source>
</reference>
<organism evidence="3 4">
    <name type="scientific">Aspergillus flavus (strain ATCC 200026 / FGSC A1120 / IAM 13836 / NRRL 3357 / JCM 12722 / SRRC 167)</name>
    <dbReference type="NCBI Taxonomy" id="332952"/>
    <lineage>
        <taxon>Eukaryota</taxon>
        <taxon>Fungi</taxon>
        <taxon>Dikarya</taxon>
        <taxon>Ascomycota</taxon>
        <taxon>Pezizomycotina</taxon>
        <taxon>Eurotiomycetes</taxon>
        <taxon>Eurotiomycetidae</taxon>
        <taxon>Eurotiales</taxon>
        <taxon>Aspergillaceae</taxon>
        <taxon>Aspergillus</taxon>
        <taxon>Aspergillus subgen. Circumdati</taxon>
    </lineage>
</organism>
<dbReference type="GO" id="GO:0016491">
    <property type="term" value="F:oxidoreductase activity"/>
    <property type="evidence" value="ECO:0007669"/>
    <property type="project" value="UniProtKB-KW"/>
</dbReference>
<dbReference type="SUPFAM" id="SSF51735">
    <property type="entry name" value="NAD(P)-binding Rossmann-fold domains"/>
    <property type="match status" value="1"/>
</dbReference>
<proteinExistence type="inferred from homology"/>
<accession>A0A7U2QQX5</accession>
<dbReference type="PANTHER" id="PTHR43157:SF31">
    <property type="entry name" value="PHOSPHATIDYLINOSITOL-GLYCAN BIOSYNTHESIS CLASS F PROTEIN"/>
    <property type="match status" value="1"/>
</dbReference>
<evidence type="ECO:0000313" key="3">
    <source>
        <dbReference type="EMBL" id="QRD81386.1"/>
    </source>
</evidence>
<dbReference type="PANTHER" id="PTHR43157">
    <property type="entry name" value="PHOSPHATIDYLINOSITOL-GLYCAN BIOSYNTHESIS CLASS F PROTEIN-RELATED"/>
    <property type="match status" value="1"/>
</dbReference>
<evidence type="ECO:0000256" key="1">
    <source>
        <dbReference type="ARBA" id="ARBA00006484"/>
    </source>
</evidence>
<comment type="similarity">
    <text evidence="1">Belongs to the short-chain dehydrogenases/reductases (SDR) family.</text>
</comment>
<dbReference type="InterPro" id="IPR002347">
    <property type="entry name" value="SDR_fam"/>
</dbReference>
<evidence type="ECO:0000256" key="2">
    <source>
        <dbReference type="ARBA" id="ARBA00023002"/>
    </source>
</evidence>
<dbReference type="EMBL" id="CP044622">
    <property type="protein sequence ID" value="QRD81386.1"/>
    <property type="molecule type" value="Genomic_DNA"/>
</dbReference>
<dbReference type="AlphaFoldDB" id="A0A7U2QQX5"/>
<protein>
    <submittedName>
        <fullName evidence="3">Oxidoreductase</fullName>
    </submittedName>
</protein>
<gene>
    <name evidence="3" type="ORF">F9C07_9601</name>
</gene>
<name>A0A7U2QQX5_ASPFN</name>
<dbReference type="Proteomes" id="UP000596276">
    <property type="component" value="Chromosome 2"/>
</dbReference>
<keyword evidence="4" id="KW-1185">Reference proteome</keyword>
<keyword evidence="2" id="KW-0560">Oxidoreductase</keyword>
<dbReference type="Pfam" id="PF00106">
    <property type="entry name" value="adh_short"/>
    <property type="match status" value="1"/>
</dbReference>